<evidence type="ECO:0000313" key="2">
    <source>
        <dbReference type="EMBL" id="CAK9176435.1"/>
    </source>
</evidence>
<organism evidence="2 3">
    <name type="scientific">Ilex paraguariensis</name>
    <name type="common">yerba mate</name>
    <dbReference type="NCBI Taxonomy" id="185542"/>
    <lineage>
        <taxon>Eukaryota</taxon>
        <taxon>Viridiplantae</taxon>
        <taxon>Streptophyta</taxon>
        <taxon>Embryophyta</taxon>
        <taxon>Tracheophyta</taxon>
        <taxon>Spermatophyta</taxon>
        <taxon>Magnoliopsida</taxon>
        <taxon>eudicotyledons</taxon>
        <taxon>Gunneridae</taxon>
        <taxon>Pentapetalae</taxon>
        <taxon>asterids</taxon>
        <taxon>campanulids</taxon>
        <taxon>Aquifoliales</taxon>
        <taxon>Aquifoliaceae</taxon>
        <taxon>Ilex</taxon>
    </lineage>
</organism>
<protein>
    <submittedName>
        <fullName evidence="2">Uncharacterized protein</fullName>
    </submittedName>
</protein>
<dbReference type="EMBL" id="CAUOFW020006835">
    <property type="protein sequence ID" value="CAK9176435.1"/>
    <property type="molecule type" value="Genomic_DNA"/>
</dbReference>
<comment type="caution">
    <text evidence="2">The sequence shown here is derived from an EMBL/GenBank/DDBJ whole genome shotgun (WGS) entry which is preliminary data.</text>
</comment>
<dbReference type="Proteomes" id="UP001642360">
    <property type="component" value="Unassembled WGS sequence"/>
</dbReference>
<dbReference type="PANTHER" id="PTHR48460">
    <property type="entry name" value="RWP-RK DOMAIN-CONTAINING PROTEIN"/>
    <property type="match status" value="1"/>
</dbReference>
<dbReference type="AlphaFoldDB" id="A0ABC8U546"/>
<sequence>MPKSRGMSQQQGNNRIQNGSYSSNLAKGIPAILDEFKYGFPSYGLSTSSCRWWGSHSSDGSIHGNGGEDVGENNRQSNELVDEACELLSMDTERSASGADGSNFSHQGMGSLLAVRKRAADEGREALKLGVYRGYGVNKLAKRERMLLRRIFESFSRF</sequence>
<evidence type="ECO:0000256" key="1">
    <source>
        <dbReference type="SAM" id="MobiDB-lite"/>
    </source>
</evidence>
<feature type="region of interest" description="Disordered" evidence="1">
    <location>
        <begin position="1"/>
        <end position="21"/>
    </location>
</feature>
<accession>A0ABC8U546</accession>
<proteinExistence type="predicted"/>
<evidence type="ECO:0000313" key="3">
    <source>
        <dbReference type="Proteomes" id="UP001642360"/>
    </source>
</evidence>
<name>A0ABC8U546_9AQUA</name>
<keyword evidence="3" id="KW-1185">Reference proteome</keyword>
<reference evidence="2 3" key="1">
    <citation type="submission" date="2024-02" db="EMBL/GenBank/DDBJ databases">
        <authorList>
            <person name="Vignale AGUSTIN F."/>
            <person name="Sosa J E."/>
            <person name="Modenutti C."/>
        </authorList>
    </citation>
    <scope>NUCLEOTIDE SEQUENCE [LARGE SCALE GENOMIC DNA]</scope>
</reference>
<dbReference type="PANTHER" id="PTHR48460:SF1">
    <property type="entry name" value="RWP-RK DOMAIN-CONTAINING PROTEIN"/>
    <property type="match status" value="1"/>
</dbReference>
<gene>
    <name evidence="2" type="ORF">ILEXP_LOCUS46294</name>
</gene>